<name>A0A5S9RA64_MYCVN</name>
<dbReference type="EMBL" id="CACSIP010000074">
    <property type="protein sequence ID" value="CAA0137339.1"/>
    <property type="molecule type" value="Genomic_DNA"/>
</dbReference>
<proteinExistence type="predicted"/>
<protein>
    <submittedName>
        <fullName evidence="1">Uncharacterized protein</fullName>
    </submittedName>
</protein>
<dbReference type="Proteomes" id="UP000430146">
    <property type="component" value="Unassembled WGS sequence"/>
</dbReference>
<sequence>MTNPDEPIGEQSMHRWQDLFEECLGDVLYLYGDTSATDGLGR</sequence>
<dbReference type="AlphaFoldDB" id="A0A5S9RA64"/>
<reference evidence="1 2" key="1">
    <citation type="submission" date="2019-11" db="EMBL/GenBank/DDBJ databases">
        <authorList>
            <person name="Holert J."/>
        </authorList>
    </citation>
    <scope>NUCLEOTIDE SEQUENCE [LARGE SCALE GENOMIC DNA]</scope>
    <source>
        <strain evidence="1">BC8_1</strain>
    </source>
</reference>
<keyword evidence="2" id="KW-1185">Reference proteome</keyword>
<organism evidence="1 2">
    <name type="scientific">Mycolicibacterium vanbaalenii</name>
    <name type="common">Mycobacterium vanbaalenii</name>
    <dbReference type="NCBI Taxonomy" id="110539"/>
    <lineage>
        <taxon>Bacteria</taxon>
        <taxon>Bacillati</taxon>
        <taxon>Actinomycetota</taxon>
        <taxon>Actinomycetes</taxon>
        <taxon>Mycobacteriales</taxon>
        <taxon>Mycobacteriaceae</taxon>
        <taxon>Mycolicibacterium</taxon>
    </lineage>
</organism>
<accession>A0A5S9RA64</accession>
<evidence type="ECO:0000313" key="1">
    <source>
        <dbReference type="EMBL" id="CAA0137339.1"/>
    </source>
</evidence>
<dbReference type="RefSeq" id="WP_272875863.1">
    <property type="nucleotide sequence ID" value="NZ_CACSIP010000074.1"/>
</dbReference>
<evidence type="ECO:0000313" key="2">
    <source>
        <dbReference type="Proteomes" id="UP000430146"/>
    </source>
</evidence>
<gene>
    <name evidence="1" type="ORF">AELLOGFF_06521</name>
</gene>